<dbReference type="NCBIfam" id="NF010322">
    <property type="entry name" value="PRK13759.1"/>
    <property type="match status" value="1"/>
</dbReference>
<sequence>MKPNVLLISVDQMRADCLHFLGHPVIETPNLDDLARTGVAYTSAYTATPSCIPARAAILTGMSQRNHGRVGYEDKVPWNYEHTLPGEFAKAGYHTQCVGKMHVYPTRNLCGFHNIVLHDGYMHYNRNRARSTALEWWDQCDDYLVWLREKAGSQQDIMDHGLDCNASTVARPWHLDESLHPTNWAVTQSIDFLRRRDPSKPFFLWTSFVRPHAPLDPPQAFLDLYDGIELPEPPVGEWARRDDPGREGLNPTTAGGIVHERMRKKALAAYYALITHIDNQIGRLRNALFEFGVSHNTIILFTSDHGDLMGDHNLYKKILAYEGSAKVPFILNDPTGTLGLVPGKRVKDVVELRDIMPTLLQASGVPIPDSVDGRSVVPLGGRESQADWRAYIHGEHAYGGLSSHYVTDGKQKYIWYSQIGKEQLFDLQADPQERYNLAGSPEHEERLADWRERLILELTGREEGYTDGASLIVGRPPQACLRHIRTTNADSAAH</sequence>
<name>A0ABY5S4X8_9BACL</name>
<dbReference type="EMBL" id="CP091430">
    <property type="protein sequence ID" value="UVI28956.1"/>
    <property type="molecule type" value="Genomic_DNA"/>
</dbReference>
<gene>
    <name evidence="5" type="ORF">L1F29_26470</name>
</gene>
<feature type="domain" description="Sulfatase N-terminal" evidence="4">
    <location>
        <begin position="3"/>
        <end position="365"/>
    </location>
</feature>
<protein>
    <submittedName>
        <fullName evidence="5">Arylsulfatase</fullName>
        <ecNumber evidence="5">3.1.6.1</ecNumber>
    </submittedName>
</protein>
<dbReference type="InterPro" id="IPR000917">
    <property type="entry name" value="Sulfatase_N"/>
</dbReference>
<organism evidence="5 6">
    <name type="scientific">Paenibacillus spongiae</name>
    <dbReference type="NCBI Taxonomy" id="2909671"/>
    <lineage>
        <taxon>Bacteria</taxon>
        <taxon>Bacillati</taxon>
        <taxon>Bacillota</taxon>
        <taxon>Bacilli</taxon>
        <taxon>Bacillales</taxon>
        <taxon>Paenibacillaceae</taxon>
        <taxon>Paenibacillus</taxon>
    </lineage>
</organism>
<evidence type="ECO:0000256" key="3">
    <source>
        <dbReference type="ARBA" id="ARBA00022801"/>
    </source>
</evidence>
<evidence type="ECO:0000313" key="5">
    <source>
        <dbReference type="EMBL" id="UVI28956.1"/>
    </source>
</evidence>
<dbReference type="GO" id="GO:0004065">
    <property type="term" value="F:arylsulfatase activity"/>
    <property type="evidence" value="ECO:0007669"/>
    <property type="project" value="UniProtKB-EC"/>
</dbReference>
<dbReference type="RefSeq" id="WP_258385043.1">
    <property type="nucleotide sequence ID" value="NZ_CP091430.1"/>
</dbReference>
<dbReference type="PANTHER" id="PTHR45953">
    <property type="entry name" value="IDURONATE 2-SULFATASE"/>
    <property type="match status" value="1"/>
</dbReference>
<evidence type="ECO:0000313" key="6">
    <source>
        <dbReference type="Proteomes" id="UP001057877"/>
    </source>
</evidence>
<dbReference type="InterPro" id="IPR024607">
    <property type="entry name" value="Sulfatase_CS"/>
</dbReference>
<dbReference type="PANTHER" id="PTHR45953:SF1">
    <property type="entry name" value="IDURONATE 2-SULFATASE"/>
    <property type="match status" value="1"/>
</dbReference>
<keyword evidence="6" id="KW-1185">Reference proteome</keyword>
<reference evidence="5" key="1">
    <citation type="submission" date="2022-01" db="EMBL/GenBank/DDBJ databases">
        <title>Paenibacillus spongiae sp. nov., isolated from marine sponge.</title>
        <authorList>
            <person name="Li Z."/>
            <person name="Zhang M."/>
        </authorList>
    </citation>
    <scope>NUCLEOTIDE SEQUENCE</scope>
    <source>
        <strain evidence="5">PHS-Z3</strain>
    </source>
</reference>
<dbReference type="Proteomes" id="UP001057877">
    <property type="component" value="Chromosome"/>
</dbReference>
<dbReference type="SUPFAM" id="SSF53649">
    <property type="entry name" value="Alkaline phosphatase-like"/>
    <property type="match status" value="1"/>
</dbReference>
<dbReference type="PROSITE" id="PS00149">
    <property type="entry name" value="SULFATASE_2"/>
    <property type="match status" value="1"/>
</dbReference>
<keyword evidence="2" id="KW-0479">Metal-binding</keyword>
<accession>A0ABY5S4X8</accession>
<dbReference type="Pfam" id="PF00884">
    <property type="entry name" value="Sulfatase"/>
    <property type="match status" value="1"/>
</dbReference>
<keyword evidence="3 5" id="KW-0378">Hydrolase</keyword>
<dbReference type="InterPro" id="IPR017850">
    <property type="entry name" value="Alkaline_phosphatase_core_sf"/>
</dbReference>
<dbReference type="EC" id="3.1.6.1" evidence="5"/>
<evidence type="ECO:0000256" key="2">
    <source>
        <dbReference type="ARBA" id="ARBA00022723"/>
    </source>
</evidence>
<dbReference type="Gene3D" id="3.40.720.10">
    <property type="entry name" value="Alkaline Phosphatase, subunit A"/>
    <property type="match status" value="1"/>
</dbReference>
<proteinExistence type="inferred from homology"/>
<comment type="similarity">
    <text evidence="1">Belongs to the sulfatase family.</text>
</comment>
<evidence type="ECO:0000256" key="1">
    <source>
        <dbReference type="ARBA" id="ARBA00008779"/>
    </source>
</evidence>
<evidence type="ECO:0000259" key="4">
    <source>
        <dbReference type="Pfam" id="PF00884"/>
    </source>
</evidence>